<accession>A0A0F9GNL4</accession>
<evidence type="ECO:0000313" key="1">
    <source>
        <dbReference type="EMBL" id="KKM00384.1"/>
    </source>
</evidence>
<organism evidence="1">
    <name type="scientific">marine sediment metagenome</name>
    <dbReference type="NCBI Taxonomy" id="412755"/>
    <lineage>
        <taxon>unclassified sequences</taxon>
        <taxon>metagenomes</taxon>
        <taxon>ecological metagenomes</taxon>
    </lineage>
</organism>
<gene>
    <name evidence="1" type="ORF">LCGC14_1804990</name>
</gene>
<comment type="caution">
    <text evidence="1">The sequence shown here is derived from an EMBL/GenBank/DDBJ whole genome shotgun (WGS) entry which is preliminary data.</text>
</comment>
<sequence>MTEDPLLLGKSPLWSSAEIINRLVRRYKLEDIASESNAMLIPRVIQPITNIDRLLETSGVERRAAFDPGGTGFFTIVEVPEGKRWEIIGFRGARVTGATITFNAFAMTPAGGTQFIALTFTASADFSYIFPQSLPLEEGGIPQLSVNAYTTGTCLMDILVREEDAF</sequence>
<reference evidence="1" key="1">
    <citation type="journal article" date="2015" name="Nature">
        <title>Complex archaea that bridge the gap between prokaryotes and eukaryotes.</title>
        <authorList>
            <person name="Spang A."/>
            <person name="Saw J.H."/>
            <person name="Jorgensen S.L."/>
            <person name="Zaremba-Niedzwiedzka K."/>
            <person name="Martijn J."/>
            <person name="Lind A.E."/>
            <person name="van Eijk R."/>
            <person name="Schleper C."/>
            <person name="Guy L."/>
            <person name="Ettema T.J."/>
        </authorList>
    </citation>
    <scope>NUCLEOTIDE SEQUENCE</scope>
</reference>
<dbReference type="AlphaFoldDB" id="A0A0F9GNL4"/>
<protein>
    <submittedName>
        <fullName evidence="1">Uncharacterized protein</fullName>
    </submittedName>
</protein>
<proteinExistence type="predicted"/>
<dbReference type="EMBL" id="LAZR01017448">
    <property type="protein sequence ID" value="KKM00384.1"/>
    <property type="molecule type" value="Genomic_DNA"/>
</dbReference>
<name>A0A0F9GNL4_9ZZZZ</name>